<sequence>MEQNPRAQAFYAKHGFRPDGTRKRLPAAFNELPEIRMVRPAGFAPRASQQSS</sequence>
<name>A0A1R4FEQ4_9MICC</name>
<accession>A0A1R4FEQ4</accession>
<dbReference type="Proteomes" id="UP000195913">
    <property type="component" value="Unassembled WGS sequence"/>
</dbReference>
<protein>
    <recommendedName>
        <fullName evidence="3">GCN5-related N-acetyltransferase</fullName>
    </recommendedName>
</protein>
<dbReference type="InterPro" id="IPR016181">
    <property type="entry name" value="Acyl_CoA_acyltransferase"/>
</dbReference>
<reference evidence="1 2" key="1">
    <citation type="submission" date="2017-02" db="EMBL/GenBank/DDBJ databases">
        <authorList>
            <person name="Peterson S.W."/>
        </authorList>
    </citation>
    <scope>NUCLEOTIDE SEQUENCE [LARGE SCALE GENOMIC DNA]</scope>
    <source>
        <strain evidence="1 2">B Ar 00.02</strain>
    </source>
</reference>
<keyword evidence="2" id="KW-1185">Reference proteome</keyword>
<evidence type="ECO:0008006" key="3">
    <source>
        <dbReference type="Google" id="ProtNLM"/>
    </source>
</evidence>
<gene>
    <name evidence="1" type="ORF">FM101_03600</name>
</gene>
<evidence type="ECO:0000313" key="1">
    <source>
        <dbReference type="EMBL" id="SJM54414.1"/>
    </source>
</evidence>
<evidence type="ECO:0000313" key="2">
    <source>
        <dbReference type="Proteomes" id="UP000195913"/>
    </source>
</evidence>
<dbReference type="EMBL" id="FUHW01000016">
    <property type="protein sequence ID" value="SJM54414.1"/>
    <property type="molecule type" value="Genomic_DNA"/>
</dbReference>
<organism evidence="1 2">
    <name type="scientific">Arthrobacter rhombi</name>
    <dbReference type="NCBI Taxonomy" id="71253"/>
    <lineage>
        <taxon>Bacteria</taxon>
        <taxon>Bacillati</taxon>
        <taxon>Actinomycetota</taxon>
        <taxon>Actinomycetes</taxon>
        <taxon>Micrococcales</taxon>
        <taxon>Micrococcaceae</taxon>
        <taxon>Arthrobacter</taxon>
    </lineage>
</organism>
<proteinExistence type="predicted"/>
<dbReference type="Gene3D" id="3.40.630.30">
    <property type="match status" value="1"/>
</dbReference>
<dbReference type="SUPFAM" id="SSF55729">
    <property type="entry name" value="Acyl-CoA N-acyltransferases (Nat)"/>
    <property type="match status" value="1"/>
</dbReference>
<dbReference type="AlphaFoldDB" id="A0A1R4FEQ4"/>